<comment type="catalytic activity">
    <reaction evidence="23">
        <text>4-amino-4-deoxychorismate = 4-aminobenzoate + pyruvate + H(+)</text>
        <dbReference type="Rhea" id="RHEA:16201"/>
        <dbReference type="ChEBI" id="CHEBI:15361"/>
        <dbReference type="ChEBI" id="CHEBI:15378"/>
        <dbReference type="ChEBI" id="CHEBI:17836"/>
        <dbReference type="ChEBI" id="CHEBI:58406"/>
        <dbReference type="EC" id="4.1.3.38"/>
    </reaction>
</comment>
<keyword evidence="15" id="KW-0289">Folate biosynthesis</keyword>
<evidence type="ECO:0000256" key="4">
    <source>
        <dbReference type="ARBA" id="ARBA00004689"/>
    </source>
</evidence>
<dbReference type="InterPro" id="IPR018300">
    <property type="entry name" value="Aminotrans_IV_CS"/>
</dbReference>
<comment type="catalytic activity">
    <reaction evidence="1">
        <text>3-methyl-2-oxobutanoate + acetyl-CoA + H2O = (2S)-2-isopropylmalate + CoA + H(+)</text>
        <dbReference type="Rhea" id="RHEA:21524"/>
        <dbReference type="ChEBI" id="CHEBI:1178"/>
        <dbReference type="ChEBI" id="CHEBI:11851"/>
        <dbReference type="ChEBI" id="CHEBI:15377"/>
        <dbReference type="ChEBI" id="CHEBI:15378"/>
        <dbReference type="ChEBI" id="CHEBI:57287"/>
        <dbReference type="ChEBI" id="CHEBI:57288"/>
        <dbReference type="EC" id="2.3.3.13"/>
    </reaction>
</comment>
<evidence type="ECO:0000256" key="18">
    <source>
        <dbReference type="ARBA" id="ARBA00035633"/>
    </source>
</evidence>
<dbReference type="UniPathway" id="UPA00049">
    <property type="reaction ID" value="UER00062"/>
</dbReference>
<dbReference type="PROSITE" id="PS00770">
    <property type="entry name" value="AA_TRANSFER_CLASS_4"/>
    <property type="match status" value="1"/>
</dbReference>
<evidence type="ECO:0000256" key="8">
    <source>
        <dbReference type="ARBA" id="ARBA00009320"/>
    </source>
</evidence>
<comment type="catalytic activity">
    <reaction evidence="22 27">
        <text>L-leucine + 2-oxoglutarate = 4-methyl-2-oxopentanoate + L-glutamate</text>
        <dbReference type="Rhea" id="RHEA:18321"/>
        <dbReference type="ChEBI" id="CHEBI:16810"/>
        <dbReference type="ChEBI" id="CHEBI:17865"/>
        <dbReference type="ChEBI" id="CHEBI:29985"/>
        <dbReference type="ChEBI" id="CHEBI:57427"/>
        <dbReference type="EC" id="2.6.1.42"/>
    </reaction>
</comment>
<comment type="function">
    <text evidence="3 27">Acts on leucine, isoleucine and valine.</text>
</comment>
<dbReference type="EC" id="2.6.1.42" evidence="27"/>
<dbReference type="InterPro" id="IPR001544">
    <property type="entry name" value="Aminotrans_IV"/>
</dbReference>
<comment type="similarity">
    <text evidence="9">Belongs to the alpha-IPM synthase/homocitrate synthase family. LeuA type 1 subfamily.</text>
</comment>
<evidence type="ECO:0000256" key="12">
    <source>
        <dbReference type="ARBA" id="ARBA00022605"/>
    </source>
</evidence>
<evidence type="ECO:0000313" key="30">
    <source>
        <dbReference type="Proteomes" id="UP000044071"/>
    </source>
</evidence>
<evidence type="ECO:0000256" key="26">
    <source>
        <dbReference type="RuleBase" id="RU004516"/>
    </source>
</evidence>
<dbReference type="Gene3D" id="3.20.20.70">
    <property type="entry name" value="Aldolase class I"/>
    <property type="match status" value="1"/>
</dbReference>
<dbReference type="PROSITE" id="PS00816">
    <property type="entry name" value="AIPM_HOMOCIT_SYNTH_2"/>
    <property type="match status" value="1"/>
</dbReference>
<dbReference type="GO" id="GO:0052654">
    <property type="term" value="F:L-leucine-2-oxoglutarate transaminase activity"/>
    <property type="evidence" value="ECO:0007669"/>
    <property type="project" value="RHEA"/>
</dbReference>
<dbReference type="FunFam" id="1.10.238.260:FF:000001">
    <property type="entry name" value="2-isopropylmalate synthase"/>
    <property type="match status" value="1"/>
</dbReference>
<comment type="pathway">
    <text evidence="7 27">Amino-acid biosynthesis; L-leucine biosynthesis; L-leucine from 3-methyl-2-oxobutanoate: step 4/4.</text>
</comment>
<keyword evidence="11 27" id="KW-0032">Aminotransferase</keyword>
<dbReference type="EMBL" id="CCSB01000004">
    <property type="protein sequence ID" value="CDZ78786.1"/>
    <property type="molecule type" value="Genomic_DNA"/>
</dbReference>
<dbReference type="SUPFAM" id="SSF56752">
    <property type="entry name" value="D-aminoacid aminotransferase-like PLP-dependent enzymes"/>
    <property type="match status" value="1"/>
</dbReference>
<comment type="catalytic activity">
    <reaction evidence="21 27">
        <text>L-isoleucine + 2-oxoglutarate = (S)-3-methyl-2-oxopentanoate + L-glutamate</text>
        <dbReference type="Rhea" id="RHEA:24801"/>
        <dbReference type="ChEBI" id="CHEBI:16810"/>
        <dbReference type="ChEBI" id="CHEBI:29985"/>
        <dbReference type="ChEBI" id="CHEBI:35146"/>
        <dbReference type="ChEBI" id="CHEBI:58045"/>
        <dbReference type="EC" id="2.6.1.42"/>
    </reaction>
</comment>
<keyword evidence="17 27" id="KW-0100">Branched-chain amino acid biosynthesis</keyword>
<dbReference type="NCBIfam" id="NF005726">
    <property type="entry name" value="PRK07544.1"/>
    <property type="match status" value="1"/>
</dbReference>
<dbReference type="CDD" id="cd00449">
    <property type="entry name" value="PLPDE_IV"/>
    <property type="match status" value="1"/>
</dbReference>
<dbReference type="Gene3D" id="3.20.10.10">
    <property type="entry name" value="D-amino Acid Aminotransferase, subunit A, domain 2"/>
    <property type="match status" value="1"/>
</dbReference>
<dbReference type="InterPro" id="IPR043132">
    <property type="entry name" value="BCAT-like_C"/>
</dbReference>
<dbReference type="PROSITE" id="PS00815">
    <property type="entry name" value="AIPM_HOMOCIT_SYNTH_1"/>
    <property type="match status" value="1"/>
</dbReference>
<comment type="catalytic activity">
    <reaction evidence="20 27">
        <text>L-valine + 2-oxoglutarate = 3-methyl-2-oxobutanoate + L-glutamate</text>
        <dbReference type="Rhea" id="RHEA:24813"/>
        <dbReference type="ChEBI" id="CHEBI:11851"/>
        <dbReference type="ChEBI" id="CHEBI:16810"/>
        <dbReference type="ChEBI" id="CHEBI:29985"/>
        <dbReference type="ChEBI" id="CHEBI:57762"/>
        <dbReference type="EC" id="2.6.1.42"/>
    </reaction>
</comment>
<evidence type="ECO:0000256" key="13">
    <source>
        <dbReference type="ARBA" id="ARBA00022679"/>
    </source>
</evidence>
<comment type="pathway">
    <text evidence="6 27">Amino-acid biosynthesis; L-valine biosynthesis; L-valine from pyruvate: step 4/4.</text>
</comment>
<evidence type="ECO:0000256" key="17">
    <source>
        <dbReference type="ARBA" id="ARBA00023304"/>
    </source>
</evidence>
<evidence type="ECO:0000256" key="6">
    <source>
        <dbReference type="ARBA" id="ARBA00004931"/>
    </source>
</evidence>
<dbReference type="GO" id="GO:0009099">
    <property type="term" value="P:L-valine biosynthetic process"/>
    <property type="evidence" value="ECO:0007669"/>
    <property type="project" value="UniProtKB-UniPathway"/>
</dbReference>
<dbReference type="eggNOG" id="COG0115">
    <property type="taxonomic scope" value="Bacteria"/>
</dbReference>
<dbReference type="FunFam" id="3.20.20.70:FF:000010">
    <property type="entry name" value="2-isopropylmalate synthase"/>
    <property type="match status" value="1"/>
</dbReference>
<comment type="similarity">
    <text evidence="8 27">Belongs to the class-IV pyridoxal-phosphate-dependent aminotransferase family.</text>
</comment>
<dbReference type="InterPro" id="IPR050073">
    <property type="entry name" value="2-IPM_HCS-like"/>
</dbReference>
<comment type="pathway">
    <text evidence="4">Amino-acid biosynthesis; L-leucine biosynthesis; L-leucine from 3-methyl-2-oxobutanoate: step 1/4.</text>
</comment>
<dbReference type="InterPro" id="IPR054691">
    <property type="entry name" value="LeuA/HCS_post-cat"/>
</dbReference>
<evidence type="ECO:0000256" key="23">
    <source>
        <dbReference type="ARBA" id="ARBA00049529"/>
    </source>
</evidence>
<dbReference type="InterPro" id="IPR002034">
    <property type="entry name" value="AIPM/Hcit_synth_CS"/>
</dbReference>
<dbReference type="UniPathway" id="UPA00047">
    <property type="reaction ID" value="UER00058"/>
</dbReference>
<reference evidence="29 30" key="1">
    <citation type="submission" date="2014-06" db="EMBL/GenBank/DDBJ databases">
        <authorList>
            <person name="Urmite Genomes Urmite Genomes"/>
        </authorList>
    </citation>
    <scope>NUCLEOTIDE SEQUENCE [LARGE SCALE GENOMIC DNA]</scope>
</reference>
<dbReference type="eggNOG" id="COG0119">
    <property type="taxonomic scope" value="Bacteria"/>
</dbReference>
<comment type="cofactor">
    <cofactor evidence="2 26">
        <name>pyridoxal 5'-phosphate</name>
        <dbReference type="ChEBI" id="CHEBI:597326"/>
    </cofactor>
</comment>
<comment type="function">
    <text evidence="24">Involved in the biosynthesis of p-aminobenzoate (PABA), a precursor of tetrahydrofolate. Converts 4-amino-4-deoxychorismate into 4-aminobenzoate (PABA) and pyruvate.</text>
</comment>
<evidence type="ECO:0000256" key="20">
    <source>
        <dbReference type="ARBA" id="ARBA00048212"/>
    </source>
</evidence>
<gene>
    <name evidence="29" type="primary">leuA</name>
    <name evidence="27" type="synonym">ilvE</name>
    <name evidence="29" type="ORF">BN59_03100</name>
</gene>
<dbReference type="Pfam" id="PF01063">
    <property type="entry name" value="Aminotran_4"/>
    <property type="match status" value="1"/>
</dbReference>
<dbReference type="GO" id="GO:0008696">
    <property type="term" value="F:4-amino-4-deoxychorismate lyase activity"/>
    <property type="evidence" value="ECO:0007669"/>
    <property type="project" value="UniProtKB-EC"/>
</dbReference>
<keyword evidence="13 25" id="KW-0808">Transferase</keyword>
<dbReference type="Gene3D" id="1.10.238.260">
    <property type="match status" value="1"/>
</dbReference>
<dbReference type="SUPFAM" id="SSF51569">
    <property type="entry name" value="Aldolase"/>
    <property type="match status" value="1"/>
</dbReference>
<dbReference type="Proteomes" id="UP000044071">
    <property type="component" value="Unassembled WGS sequence"/>
</dbReference>
<dbReference type="PANTHER" id="PTHR10277:SF9">
    <property type="entry name" value="2-ISOPROPYLMALATE SYNTHASE 1, CHLOROPLASTIC-RELATED"/>
    <property type="match status" value="1"/>
</dbReference>
<dbReference type="InterPro" id="IPR000891">
    <property type="entry name" value="PYR_CT"/>
</dbReference>
<keyword evidence="30" id="KW-1185">Reference proteome</keyword>
<dbReference type="Pfam" id="PF00682">
    <property type="entry name" value="HMGL-like"/>
    <property type="match status" value="1"/>
</dbReference>
<dbReference type="RefSeq" id="WP_081935174.1">
    <property type="nucleotide sequence ID" value="NZ_CCVW01000004.1"/>
</dbReference>
<comment type="pathway">
    <text evidence="18">Cofactor biosynthesis; tetrahydrofolate biosynthesis; 4-aminobenzoate from chorismate: step 2/2.</text>
</comment>
<evidence type="ECO:0000256" key="5">
    <source>
        <dbReference type="ARBA" id="ARBA00004824"/>
    </source>
</evidence>
<name>A0A078L0U2_9GAMM</name>
<evidence type="ECO:0000256" key="22">
    <source>
        <dbReference type="ARBA" id="ARBA00049229"/>
    </source>
</evidence>
<dbReference type="GO" id="GO:0052656">
    <property type="term" value="F:L-isoleucine-2-oxoglutarate transaminase activity"/>
    <property type="evidence" value="ECO:0007669"/>
    <property type="project" value="RHEA"/>
</dbReference>
<keyword evidence="14 26" id="KW-0663">Pyridoxal phosphate</keyword>
<dbReference type="OrthoDB" id="9803573at2"/>
<evidence type="ECO:0000256" key="10">
    <source>
        <dbReference type="ARBA" id="ARBA00022430"/>
    </source>
</evidence>
<dbReference type="InterPro" id="IPR013785">
    <property type="entry name" value="Aldolase_TIM"/>
</dbReference>
<dbReference type="NCBIfam" id="NF005146">
    <property type="entry name" value="PRK06606.1"/>
    <property type="match status" value="1"/>
</dbReference>
<evidence type="ECO:0000256" key="19">
    <source>
        <dbReference type="ARBA" id="ARBA00037629"/>
    </source>
</evidence>
<evidence type="ECO:0000259" key="28">
    <source>
        <dbReference type="PROSITE" id="PS50991"/>
    </source>
</evidence>
<dbReference type="NCBIfam" id="TIGR01122">
    <property type="entry name" value="ilvE_I"/>
    <property type="match status" value="1"/>
</dbReference>
<dbReference type="FunFam" id="3.20.10.10:FF:000002">
    <property type="entry name" value="D-alanine aminotransferase"/>
    <property type="match status" value="1"/>
</dbReference>
<dbReference type="GO" id="GO:0009098">
    <property type="term" value="P:L-leucine biosynthetic process"/>
    <property type="evidence" value="ECO:0007669"/>
    <property type="project" value="UniProtKB-UniPathway"/>
</dbReference>
<comment type="function">
    <text evidence="19">Catalyzes the condensation of the acetyl group of acetyl-CoA with 3-methyl-2-oxobutanoate (2-ketoisovalerate) to form 3-carboxy-3-hydroxy-4-methylpentanoate (2-isopropylmalate).</text>
</comment>
<evidence type="ECO:0000256" key="15">
    <source>
        <dbReference type="ARBA" id="ARBA00022909"/>
    </source>
</evidence>
<evidence type="ECO:0000256" key="2">
    <source>
        <dbReference type="ARBA" id="ARBA00001933"/>
    </source>
</evidence>
<evidence type="ECO:0000256" key="16">
    <source>
        <dbReference type="ARBA" id="ARBA00023211"/>
    </source>
</evidence>
<dbReference type="CDD" id="cd07940">
    <property type="entry name" value="DRE_TIM_IPMS"/>
    <property type="match status" value="1"/>
</dbReference>
<keyword evidence="10" id="KW-0432">Leucine biosynthesis</keyword>
<accession>A0A078L0U2</accession>
<evidence type="ECO:0000256" key="24">
    <source>
        <dbReference type="ARBA" id="ARBA00054027"/>
    </source>
</evidence>
<proteinExistence type="inferred from homology"/>
<organism evidence="29 30">
    <name type="scientific">Legionella massiliensis</name>
    <dbReference type="NCBI Taxonomy" id="1034943"/>
    <lineage>
        <taxon>Bacteria</taxon>
        <taxon>Pseudomonadati</taxon>
        <taxon>Pseudomonadota</taxon>
        <taxon>Gammaproteobacteria</taxon>
        <taxon>Legionellales</taxon>
        <taxon>Legionellaceae</taxon>
        <taxon>Legionella</taxon>
    </lineage>
</organism>
<dbReference type="STRING" id="1034943.BN59_03100"/>
<evidence type="ECO:0000256" key="14">
    <source>
        <dbReference type="ARBA" id="ARBA00022898"/>
    </source>
</evidence>
<dbReference type="Pfam" id="PF22617">
    <property type="entry name" value="HCS_D2"/>
    <property type="match status" value="1"/>
</dbReference>
<dbReference type="PANTHER" id="PTHR10277">
    <property type="entry name" value="HOMOCITRATE SYNTHASE-RELATED"/>
    <property type="match status" value="1"/>
</dbReference>
<sequence>MATDNKEKIFILDTTLRDGEQAPGATMTITQKIEIAEALDFMGVDIIEAGFAAASAGDFQCIQKIAEHIKNARVCSLARAKSADIESAVQALKSAAQPRIHTFISTSDLHLQHQFKITHEEAIEVIAASVQQARQFCDDVEWSAMDATRSNIDFLARAVETAIKAGAKTINIPDTVGYTTPQEYGHLIKRLKDKVPSIDKIILSVHCHNDLGLAVANSIAAISAGARQVECTINGIGERAGNAALEEIVMAIKTRQDQFPFAMNIDPSHIAAISQLVSAASGFIVQKNKAIVGANAFAHESGIHQDGMLKCRETYEIMRPESIGLTQSTLSMGKHSGRAAFRNKLAALNIDLDEVAFKHLFTQFKELGDQQKEVSDEDIIALAKGQGPKVQQEKGLIWMDGQFIPWNEAQVPILTHGLHYASSVFEGERAYNGKIFKLHEHNKRLHASARALGFKIPYSVAELNEITEELIRRNNLQDAYIRPIAWCGEETMSVASHACKVHVAIAAWPWKSYFSDENTLRKGLKLMWADWIRPSPSTAPVIAKAAGLYMIGSLSKNKAEQAGFHDALMLDYRGFVAECTGANFFMVKNGVIHTPIADCFLNGITRQTVIALAKAHHLPIIERHIYPNEVMSADELFITGSAVEIAPVSQIGQQEFKVGAITQMIIQAYSCLVRGKPFDLADVDQDCLQAAS</sequence>
<evidence type="ECO:0000256" key="1">
    <source>
        <dbReference type="ARBA" id="ARBA00000064"/>
    </source>
</evidence>
<evidence type="ECO:0000256" key="7">
    <source>
        <dbReference type="ARBA" id="ARBA00005072"/>
    </source>
</evidence>
<dbReference type="InterPro" id="IPR005785">
    <property type="entry name" value="B_amino_transI"/>
</dbReference>
<dbReference type="GO" id="GO:0009097">
    <property type="term" value="P:isoleucine biosynthetic process"/>
    <property type="evidence" value="ECO:0007669"/>
    <property type="project" value="UniProtKB-UniPathway"/>
</dbReference>
<dbReference type="GO" id="GO:0052655">
    <property type="term" value="F:L-valine-2-oxoglutarate transaminase activity"/>
    <property type="evidence" value="ECO:0007669"/>
    <property type="project" value="RHEA"/>
</dbReference>
<comment type="pathway">
    <text evidence="5 27">Amino-acid biosynthesis; L-isoleucine biosynthesis; L-isoleucine from 2-oxobutanoate: step 4/4.</text>
</comment>
<dbReference type="GO" id="GO:0046656">
    <property type="term" value="P:folic acid biosynthetic process"/>
    <property type="evidence" value="ECO:0007669"/>
    <property type="project" value="UniProtKB-KW"/>
</dbReference>
<evidence type="ECO:0000313" key="29">
    <source>
        <dbReference type="EMBL" id="CDZ78786.1"/>
    </source>
</evidence>
<dbReference type="GO" id="GO:0003852">
    <property type="term" value="F:2-isopropylmalate synthase activity"/>
    <property type="evidence" value="ECO:0007669"/>
    <property type="project" value="UniProtKB-EC"/>
</dbReference>
<evidence type="ECO:0000256" key="11">
    <source>
        <dbReference type="ARBA" id="ARBA00022576"/>
    </source>
</evidence>
<dbReference type="InterPro" id="IPR036038">
    <property type="entry name" value="Aminotransferase-like"/>
</dbReference>
<evidence type="ECO:0000256" key="3">
    <source>
        <dbReference type="ARBA" id="ARBA00003109"/>
    </source>
</evidence>
<dbReference type="AlphaFoldDB" id="A0A078L0U2"/>
<protein>
    <recommendedName>
        <fullName evidence="27">Branched-chain-amino-acid aminotransferase</fullName>
        <shortName evidence="27">BCAT</shortName>
        <ecNumber evidence="27">2.6.1.42</ecNumber>
    </recommendedName>
</protein>
<dbReference type="PROSITE" id="PS50991">
    <property type="entry name" value="PYR_CT"/>
    <property type="match status" value="1"/>
</dbReference>
<feature type="domain" description="Pyruvate carboxyltransferase" evidence="28">
    <location>
        <begin position="9"/>
        <end position="271"/>
    </location>
</feature>
<keyword evidence="16" id="KW-0464">Manganese</keyword>
<evidence type="ECO:0000256" key="25">
    <source>
        <dbReference type="RuleBase" id="RU003523"/>
    </source>
</evidence>
<evidence type="ECO:0000256" key="9">
    <source>
        <dbReference type="ARBA" id="ARBA00009396"/>
    </source>
</evidence>
<dbReference type="Gene3D" id="3.30.470.10">
    <property type="match status" value="1"/>
</dbReference>
<keyword evidence="12 27" id="KW-0028">Amino-acid biosynthesis</keyword>
<dbReference type="UniPathway" id="UPA00048">
    <property type="reaction ID" value="UER00073"/>
</dbReference>
<dbReference type="NCBIfam" id="NF002086">
    <property type="entry name" value="PRK00915.1-3"/>
    <property type="match status" value="1"/>
</dbReference>
<dbReference type="InterPro" id="IPR043131">
    <property type="entry name" value="BCAT-like_N"/>
</dbReference>
<evidence type="ECO:0000256" key="21">
    <source>
        <dbReference type="ARBA" id="ARBA00048798"/>
    </source>
</evidence>
<evidence type="ECO:0000256" key="27">
    <source>
        <dbReference type="RuleBase" id="RU364094"/>
    </source>
</evidence>